<feature type="domain" description="IPT/TIG" evidence="9">
    <location>
        <begin position="8"/>
        <end position="87"/>
    </location>
</feature>
<dbReference type="SUPFAM" id="SSF81296">
    <property type="entry name" value="E set domains"/>
    <property type="match status" value="1"/>
</dbReference>
<evidence type="ECO:0000259" key="10">
    <source>
        <dbReference type="Pfam" id="PF15469"/>
    </source>
</evidence>
<proteinExistence type="inferred from homology"/>
<dbReference type="OMA" id="RMWMDVD"/>
<evidence type="ECO:0000256" key="5">
    <source>
        <dbReference type="ARBA" id="ARBA00022483"/>
    </source>
</evidence>
<dbReference type="OrthoDB" id="26242at2759"/>
<keyword evidence="6 7" id="KW-0653">Protein transport</keyword>
<dbReference type="RefSeq" id="XP_009066561.1">
    <property type="nucleotide sequence ID" value="XM_009068313.1"/>
</dbReference>
<dbReference type="Pfam" id="PF01833">
    <property type="entry name" value="TIG"/>
    <property type="match status" value="1"/>
</dbReference>
<dbReference type="InterPro" id="IPR002909">
    <property type="entry name" value="IPT_dom"/>
</dbReference>
<dbReference type="Gene3D" id="2.60.40.10">
    <property type="entry name" value="Immunoglobulins"/>
    <property type="match status" value="1"/>
</dbReference>
<name>V3YXG4_LOTGI</name>
<dbReference type="PANTHER" id="PTHR13043:SF1">
    <property type="entry name" value="EXOCYST COMPLEX COMPONENT 2"/>
    <property type="match status" value="1"/>
</dbReference>
<comment type="subunit">
    <text evidence="7">Component of the exocyst complex.</text>
</comment>
<evidence type="ECO:0000256" key="7">
    <source>
        <dbReference type="RuleBase" id="RU365069"/>
    </source>
</evidence>
<dbReference type="InterPro" id="IPR013783">
    <property type="entry name" value="Ig-like_fold"/>
</dbReference>
<dbReference type="CTD" id="20230410"/>
<dbReference type="STRING" id="225164.V3YXG4"/>
<evidence type="ECO:0000256" key="2">
    <source>
        <dbReference type="ARBA" id="ARBA00010578"/>
    </source>
</evidence>
<dbReference type="AlphaFoldDB" id="V3YXG4"/>
<keyword evidence="12" id="KW-1185">Reference proteome</keyword>
<comment type="function">
    <text evidence="1 7">Component of the exocyst complex involved in the docking of exocytic vesicles with fusion sites on the plasma membrane.</text>
</comment>
<sequence>MIGSVGAPLVTGISPKEGPPGTRITVRGENLGIDARDLIGLKICGVDCLLSAEWKSSSKIIARTGPGKGKGDVIITTRSGGKGSSSIGFRGYFLQIGPLQESAVWIDESQTVPANLAHGRPSSPMSPKEDEDPLGLSDEGDGVKFTEEELLEIFPEASGNLSLENFSPVWYLLENHCSASFDDLKAGLGYLQRKASQRSQGPIAIVKSNLSTILECLDSLAAMYEKFTKDDLRIDCMNSYAVLLMQAKSCADGLFQEVLGRKDKADSTRNALSVLQKFRFLFYMPYNIERNIQRGDFNIVINDYEKVKSLFAETEVGVFKKVYEEVENKIRTFCNMLHKKLLDPKIGLDEQKKLIRYLISLEYEGDPAWECLDNQLQNIISALNVCKDYHIAVGKCIFFYTCFHTSETLNNIIYIEGWKFKTPQKVLFIEDLTDIMMEKFPDFWKLGQAYFSGDFSIKESSGYKPDSSKHAKLRVSYIFTMIKELVGLYTAFVRAAILPESLEDVGDIQLEKLGVWPSRRQDISGAWLPHCVRHIRTSTSTLQDLDVHGEALNLVQELAFDLRTHCMFTLLKQAIIDVKLLHNKETWAIEYGDEYGGSTQLPVLFENIVNETISHLHEVVVLNKPGEPEIFSQRPIQKEATILCTQLLQAFALCMEQLSFSPPLHKIDSAHSISIHSKILFVQDKRLVIMLSNCAHTMEKTVPRIIENLNKHGYVEMNKALKVTQQTYMELDQKLFQAYIEQKTDPIIGTMEPNMYKSGFNWKTWKHITGVRSYLKEVIISIIEVHAEVFSISPAFITRVMMKVMEAVCEEISRIIQCVTAFGTIGAIQAKLELKALESIVVLYETKKIRGCFKEAYDCLPALSGEGKQMVDKLLSEFQSDMKIQLMCFQSDDNSSVA</sequence>
<gene>
    <name evidence="11" type="ORF">LOTGIDRAFT_108931</name>
</gene>
<dbReference type="GO" id="GO:0015031">
    <property type="term" value="P:protein transport"/>
    <property type="evidence" value="ECO:0007669"/>
    <property type="project" value="UniProtKB-KW"/>
</dbReference>
<dbReference type="GeneID" id="20230410"/>
<dbReference type="KEGG" id="lgi:LOTGIDRAFT_108931"/>
<dbReference type="GO" id="GO:0006887">
    <property type="term" value="P:exocytosis"/>
    <property type="evidence" value="ECO:0007669"/>
    <property type="project" value="UniProtKB-KW"/>
</dbReference>
<dbReference type="PANTHER" id="PTHR13043">
    <property type="entry name" value="EXOCYST COMPLEX COMPONENT SEC5"/>
    <property type="match status" value="1"/>
</dbReference>
<dbReference type="GO" id="GO:0000145">
    <property type="term" value="C:exocyst"/>
    <property type="evidence" value="ECO:0007669"/>
    <property type="project" value="UniProtKB-UniRule"/>
</dbReference>
<evidence type="ECO:0000256" key="3">
    <source>
        <dbReference type="ARBA" id="ARBA00017526"/>
    </source>
</evidence>
<accession>V3YXG4</accession>
<evidence type="ECO:0000313" key="12">
    <source>
        <dbReference type="Proteomes" id="UP000030746"/>
    </source>
</evidence>
<evidence type="ECO:0000256" key="1">
    <source>
        <dbReference type="ARBA" id="ARBA00002660"/>
    </source>
</evidence>
<dbReference type="EMBL" id="KB203854">
    <property type="protein sequence ID" value="ESO82768.1"/>
    <property type="molecule type" value="Genomic_DNA"/>
</dbReference>
<keyword evidence="4 7" id="KW-0813">Transport</keyword>
<feature type="domain" description="Exocyst complex component EXOC2/Sec5 N-terminal" evidence="10">
    <location>
        <begin position="131"/>
        <end position="889"/>
    </location>
</feature>
<evidence type="ECO:0000256" key="6">
    <source>
        <dbReference type="ARBA" id="ARBA00022927"/>
    </source>
</evidence>
<protein>
    <recommendedName>
        <fullName evidence="3 7">Exocyst complex component 2</fullName>
    </recommendedName>
</protein>
<keyword evidence="5 7" id="KW-0268">Exocytosis</keyword>
<evidence type="ECO:0000256" key="4">
    <source>
        <dbReference type="ARBA" id="ARBA00022448"/>
    </source>
</evidence>
<evidence type="ECO:0000313" key="11">
    <source>
        <dbReference type="EMBL" id="ESO82768.1"/>
    </source>
</evidence>
<dbReference type="FunFam" id="2.60.40.10:FF:000196">
    <property type="entry name" value="Exocyst complex component 2"/>
    <property type="match status" value="1"/>
</dbReference>
<feature type="region of interest" description="Disordered" evidence="8">
    <location>
        <begin position="1"/>
        <end position="20"/>
    </location>
</feature>
<dbReference type="CDD" id="cd00603">
    <property type="entry name" value="IPT_PCSR"/>
    <property type="match status" value="1"/>
</dbReference>
<dbReference type="Pfam" id="PF15469">
    <property type="entry name" value="Sec5"/>
    <property type="match status" value="1"/>
</dbReference>
<comment type="similarity">
    <text evidence="2 7">Belongs to the SEC5 family.</text>
</comment>
<dbReference type="InterPro" id="IPR029175">
    <property type="entry name" value="EXOC2/Sec5"/>
</dbReference>
<organism evidence="11 12">
    <name type="scientific">Lottia gigantea</name>
    <name type="common">Giant owl limpet</name>
    <dbReference type="NCBI Taxonomy" id="225164"/>
    <lineage>
        <taxon>Eukaryota</taxon>
        <taxon>Metazoa</taxon>
        <taxon>Spiralia</taxon>
        <taxon>Lophotrochozoa</taxon>
        <taxon>Mollusca</taxon>
        <taxon>Gastropoda</taxon>
        <taxon>Patellogastropoda</taxon>
        <taxon>Lottioidea</taxon>
        <taxon>Lottiidae</taxon>
        <taxon>Lottia</taxon>
    </lineage>
</organism>
<evidence type="ECO:0000256" key="8">
    <source>
        <dbReference type="SAM" id="MobiDB-lite"/>
    </source>
</evidence>
<dbReference type="InterPro" id="IPR039481">
    <property type="entry name" value="EXOC2/Sec5_N_dom"/>
</dbReference>
<feature type="region of interest" description="Disordered" evidence="8">
    <location>
        <begin position="115"/>
        <end position="136"/>
    </location>
</feature>
<dbReference type="GO" id="GO:0006893">
    <property type="term" value="P:Golgi to plasma membrane transport"/>
    <property type="evidence" value="ECO:0007669"/>
    <property type="project" value="UniProtKB-UniRule"/>
</dbReference>
<evidence type="ECO:0000259" key="9">
    <source>
        <dbReference type="Pfam" id="PF01833"/>
    </source>
</evidence>
<dbReference type="Proteomes" id="UP000030746">
    <property type="component" value="Unassembled WGS sequence"/>
</dbReference>
<reference evidence="11 12" key="1">
    <citation type="journal article" date="2013" name="Nature">
        <title>Insights into bilaterian evolution from three spiralian genomes.</title>
        <authorList>
            <person name="Simakov O."/>
            <person name="Marletaz F."/>
            <person name="Cho S.J."/>
            <person name="Edsinger-Gonzales E."/>
            <person name="Havlak P."/>
            <person name="Hellsten U."/>
            <person name="Kuo D.H."/>
            <person name="Larsson T."/>
            <person name="Lv J."/>
            <person name="Arendt D."/>
            <person name="Savage R."/>
            <person name="Osoegawa K."/>
            <person name="de Jong P."/>
            <person name="Grimwood J."/>
            <person name="Chapman J.A."/>
            <person name="Shapiro H."/>
            <person name="Aerts A."/>
            <person name="Otillar R.P."/>
            <person name="Terry A.Y."/>
            <person name="Boore J.L."/>
            <person name="Grigoriev I.V."/>
            <person name="Lindberg D.R."/>
            <person name="Seaver E.C."/>
            <person name="Weisblat D.A."/>
            <person name="Putnam N.H."/>
            <person name="Rokhsar D.S."/>
        </authorList>
    </citation>
    <scope>NUCLEOTIDE SEQUENCE [LARGE SCALE GENOMIC DNA]</scope>
</reference>
<dbReference type="HOGENOM" id="CLU_005811_1_0_1"/>
<dbReference type="InterPro" id="IPR014756">
    <property type="entry name" value="Ig_E-set"/>
</dbReference>